<feature type="domain" description="AMP-dependent synthetase/ligase" evidence="3">
    <location>
        <begin position="16"/>
        <end position="400"/>
    </location>
</feature>
<dbReference type="Gene3D" id="3.40.50.12780">
    <property type="entry name" value="N-terminal domain of ligase-like"/>
    <property type="match status" value="1"/>
</dbReference>
<protein>
    <submittedName>
        <fullName evidence="5">Acyl--CoA ligase</fullName>
    </submittedName>
</protein>
<dbReference type="PANTHER" id="PTHR43201:SF5">
    <property type="entry name" value="MEDIUM-CHAIN ACYL-COA LIGASE ACSF2, MITOCHONDRIAL"/>
    <property type="match status" value="1"/>
</dbReference>
<dbReference type="OrthoDB" id="9803968at2"/>
<name>A0A5B8U0D4_9ACTN</name>
<dbReference type="GO" id="GO:0006631">
    <property type="term" value="P:fatty acid metabolic process"/>
    <property type="evidence" value="ECO:0007669"/>
    <property type="project" value="TreeGrafter"/>
</dbReference>
<dbReference type="KEGG" id="bsol:FSW04_01910"/>
<dbReference type="Pfam" id="PF00501">
    <property type="entry name" value="AMP-binding"/>
    <property type="match status" value="1"/>
</dbReference>
<evidence type="ECO:0000256" key="1">
    <source>
        <dbReference type="ARBA" id="ARBA00006432"/>
    </source>
</evidence>
<dbReference type="EMBL" id="CP042430">
    <property type="protein sequence ID" value="QEC46454.1"/>
    <property type="molecule type" value="Genomic_DNA"/>
</dbReference>
<keyword evidence="6" id="KW-1185">Reference proteome</keyword>
<dbReference type="AlphaFoldDB" id="A0A5B8U0D4"/>
<sequence>MSSAEPLADTIGGLLRAAADRWPGAEVVVAPGAPLTFGDLDARADRAARLLLAAGVRPGDAVGILLGPGADFLAVAFGALRAGATVVPVNERSKAHELRHVVAHAQLRVLVTSGPTAENQDFVALLQTAFGGGEDRWSDGAPLLRSVLVLDADGPGCGAGFTPAHALAEAAHAVTREELAARERGPAGGDIAMIMYTSGTSAEPKGCMVPHGALVRQGWALAAARWSLGPGDAIWCPLPLFHNGGWAALVACLSSGAGYCHTGRFEPSRALRLLAEHRCTHAVPAFETIWLRILEHPDFAAADLGALRIVVNVGTPERLRQLQERIPHVVQLSNYGAAEATGYCTMTLPSDPLELRLASGGHPLPGMEVRVVEPGGDRDVAAGVEGEILFRGSMRFAGYFRAPELTAAVIDDEGWFHSGDLGRLDADGRLTYTGRIKDMMKVGGENVSAAEVETFLATHPAVAIAQVVGVPDRRYVEVCAAFVQLRPGAACTERELIDHCLGRIATYKVPRYVRFVEQWPMSATKIRKGALRERLQRELDALGVVEAPAPRAAG</sequence>
<reference evidence="5 6" key="1">
    <citation type="journal article" date="2018" name="J. Microbiol.">
        <title>Baekduia soli gen. nov., sp. nov., a novel bacterium isolated from the soil of Baekdu Mountain and proposal of a novel family name, Baekduiaceae fam. nov.</title>
        <authorList>
            <person name="An D.S."/>
            <person name="Siddiqi M.Z."/>
            <person name="Kim K.H."/>
            <person name="Yu H.S."/>
            <person name="Im W.T."/>
        </authorList>
    </citation>
    <scope>NUCLEOTIDE SEQUENCE [LARGE SCALE GENOMIC DNA]</scope>
    <source>
        <strain evidence="5 6">BR7-21</strain>
    </source>
</reference>
<evidence type="ECO:0000259" key="4">
    <source>
        <dbReference type="Pfam" id="PF13193"/>
    </source>
</evidence>
<dbReference type="PANTHER" id="PTHR43201">
    <property type="entry name" value="ACYL-COA SYNTHETASE"/>
    <property type="match status" value="1"/>
</dbReference>
<dbReference type="InterPro" id="IPR025110">
    <property type="entry name" value="AMP-bd_C"/>
</dbReference>
<accession>A0A5B8U0D4</accession>
<dbReference type="RefSeq" id="WP_146915677.1">
    <property type="nucleotide sequence ID" value="NZ_CP042430.1"/>
</dbReference>
<organism evidence="5 6">
    <name type="scientific">Baekduia soli</name>
    <dbReference type="NCBI Taxonomy" id="496014"/>
    <lineage>
        <taxon>Bacteria</taxon>
        <taxon>Bacillati</taxon>
        <taxon>Actinomycetota</taxon>
        <taxon>Thermoleophilia</taxon>
        <taxon>Solirubrobacterales</taxon>
        <taxon>Baekduiaceae</taxon>
        <taxon>Baekduia</taxon>
    </lineage>
</organism>
<dbReference type="SUPFAM" id="SSF56801">
    <property type="entry name" value="Acetyl-CoA synthetase-like"/>
    <property type="match status" value="1"/>
</dbReference>
<feature type="domain" description="AMP-binding enzyme C-terminal" evidence="4">
    <location>
        <begin position="451"/>
        <end position="523"/>
    </location>
</feature>
<dbReference type="Gene3D" id="3.30.300.30">
    <property type="match status" value="1"/>
</dbReference>
<dbReference type="Pfam" id="PF13193">
    <property type="entry name" value="AMP-binding_C"/>
    <property type="match status" value="1"/>
</dbReference>
<dbReference type="InterPro" id="IPR042099">
    <property type="entry name" value="ANL_N_sf"/>
</dbReference>
<evidence type="ECO:0000313" key="5">
    <source>
        <dbReference type="EMBL" id="QEC46454.1"/>
    </source>
</evidence>
<keyword evidence="2 5" id="KW-0436">Ligase</keyword>
<dbReference type="InterPro" id="IPR045851">
    <property type="entry name" value="AMP-bd_C_sf"/>
</dbReference>
<evidence type="ECO:0000256" key="2">
    <source>
        <dbReference type="ARBA" id="ARBA00022598"/>
    </source>
</evidence>
<evidence type="ECO:0000313" key="6">
    <source>
        <dbReference type="Proteomes" id="UP000321805"/>
    </source>
</evidence>
<dbReference type="InterPro" id="IPR000873">
    <property type="entry name" value="AMP-dep_synth/lig_dom"/>
</dbReference>
<proteinExistence type="inferred from homology"/>
<dbReference type="Proteomes" id="UP000321805">
    <property type="component" value="Chromosome"/>
</dbReference>
<dbReference type="GO" id="GO:0031956">
    <property type="term" value="F:medium-chain fatty acid-CoA ligase activity"/>
    <property type="evidence" value="ECO:0007669"/>
    <property type="project" value="TreeGrafter"/>
</dbReference>
<comment type="similarity">
    <text evidence="1">Belongs to the ATP-dependent AMP-binding enzyme family.</text>
</comment>
<evidence type="ECO:0000259" key="3">
    <source>
        <dbReference type="Pfam" id="PF00501"/>
    </source>
</evidence>
<gene>
    <name evidence="5" type="ORF">FSW04_01910</name>
</gene>